<dbReference type="OrthoDB" id="370725at2"/>
<evidence type="ECO:0000256" key="2">
    <source>
        <dbReference type="ARBA" id="ARBA00009840"/>
    </source>
</evidence>
<keyword evidence="5" id="KW-0233">DNA recombination</keyword>
<sequence>MTVEALIAFLAATHVDIAGVPLSGAALVAIGLAALLLLLLIRVWRRLRALRADLGVDLSGEGRIETLLRSQAEMAGRLQSMADIMGSRQAEMTRTLADRFDGLSSRIGQSLASTTDQTHSSLSALGERLAVIDRAQSRIADLAGDIGRLQDILDNKQTRGAFGEARMQAIVADALPASAYRFQSQLSNGKRPDCLVLMPNKAPPLAIDAKFPLEAYAALKDAETKDAEDFALAKLRRDMDVHIRAIASKYLIPGETQDTAFMFVPSESVYAEIGEKLPEILQRAYRARVVIVSPSLLMLSIQLVQNLLKDARMRQEAGRIQTEVRHLAEELGRLDERVGALKTHFNRTGRDVDEILTATRKVMQRADRIETLPFQDEGGAVPRPATYTSS</sequence>
<evidence type="ECO:0000256" key="4">
    <source>
        <dbReference type="ARBA" id="ARBA00023054"/>
    </source>
</evidence>
<comment type="similarity">
    <text evidence="2">Belongs to the RmuC family.</text>
</comment>
<evidence type="ECO:0000256" key="3">
    <source>
        <dbReference type="ARBA" id="ARBA00021840"/>
    </source>
</evidence>
<dbReference type="AlphaFoldDB" id="A0A1W2CZ92"/>
<dbReference type="RefSeq" id="WP_084410588.1">
    <property type="nucleotide sequence ID" value="NZ_FWXR01000012.1"/>
</dbReference>
<dbReference type="GO" id="GO:0006310">
    <property type="term" value="P:DNA recombination"/>
    <property type="evidence" value="ECO:0007669"/>
    <property type="project" value="UniProtKB-KW"/>
</dbReference>
<keyword evidence="4" id="KW-0175">Coiled coil</keyword>
<evidence type="ECO:0000313" key="7">
    <source>
        <dbReference type="EMBL" id="SMC90587.1"/>
    </source>
</evidence>
<name>A0A1W2CZ92_9HYPH</name>
<keyword evidence="8" id="KW-1185">Reference proteome</keyword>
<keyword evidence="6" id="KW-0472">Membrane</keyword>
<accession>A0A1W2CZ92</accession>
<organism evidence="7 8">
    <name type="scientific">Fulvimarina manganoxydans</name>
    <dbReference type="NCBI Taxonomy" id="937218"/>
    <lineage>
        <taxon>Bacteria</taxon>
        <taxon>Pseudomonadati</taxon>
        <taxon>Pseudomonadota</taxon>
        <taxon>Alphaproteobacteria</taxon>
        <taxon>Hyphomicrobiales</taxon>
        <taxon>Aurantimonadaceae</taxon>
        <taxon>Fulvimarina</taxon>
    </lineage>
</organism>
<evidence type="ECO:0000313" key="8">
    <source>
        <dbReference type="Proteomes" id="UP000192656"/>
    </source>
</evidence>
<dbReference type="EMBL" id="FWXR01000012">
    <property type="protein sequence ID" value="SMC90587.1"/>
    <property type="molecule type" value="Genomic_DNA"/>
</dbReference>
<dbReference type="PANTHER" id="PTHR30563">
    <property type="entry name" value="DNA RECOMBINATION PROTEIN RMUC"/>
    <property type="match status" value="1"/>
</dbReference>
<keyword evidence="6" id="KW-0812">Transmembrane</keyword>
<evidence type="ECO:0000256" key="6">
    <source>
        <dbReference type="SAM" id="Phobius"/>
    </source>
</evidence>
<dbReference type="PANTHER" id="PTHR30563:SF0">
    <property type="entry name" value="DNA RECOMBINATION PROTEIN RMUC"/>
    <property type="match status" value="1"/>
</dbReference>
<dbReference type="STRING" id="937218.SAMN06297251_1125"/>
<comment type="function">
    <text evidence="1">Involved in DNA recombination.</text>
</comment>
<proteinExistence type="inferred from homology"/>
<gene>
    <name evidence="7" type="ORF">SAMN06297251_1125</name>
</gene>
<dbReference type="Proteomes" id="UP000192656">
    <property type="component" value="Unassembled WGS sequence"/>
</dbReference>
<dbReference type="InterPro" id="IPR003798">
    <property type="entry name" value="DNA_recombination_RmuC"/>
</dbReference>
<keyword evidence="6" id="KW-1133">Transmembrane helix</keyword>
<evidence type="ECO:0000256" key="5">
    <source>
        <dbReference type="ARBA" id="ARBA00023172"/>
    </source>
</evidence>
<dbReference type="Pfam" id="PF02646">
    <property type="entry name" value="RmuC"/>
    <property type="match status" value="1"/>
</dbReference>
<protein>
    <recommendedName>
        <fullName evidence="3">DNA recombination protein RmuC homolog</fullName>
    </recommendedName>
</protein>
<evidence type="ECO:0000256" key="1">
    <source>
        <dbReference type="ARBA" id="ARBA00003416"/>
    </source>
</evidence>
<feature type="transmembrane region" description="Helical" evidence="6">
    <location>
        <begin position="20"/>
        <end position="41"/>
    </location>
</feature>
<reference evidence="7 8" key="1">
    <citation type="submission" date="2017-04" db="EMBL/GenBank/DDBJ databases">
        <authorList>
            <person name="Afonso C.L."/>
            <person name="Miller P.J."/>
            <person name="Scott M.A."/>
            <person name="Spackman E."/>
            <person name="Goraichik I."/>
            <person name="Dimitrov K.M."/>
            <person name="Suarez D.L."/>
            <person name="Swayne D.E."/>
        </authorList>
    </citation>
    <scope>NUCLEOTIDE SEQUENCE [LARGE SCALE GENOMIC DNA]</scope>
    <source>
        <strain evidence="7 8">CGMCC 1.10972</strain>
    </source>
</reference>